<accession>A0A0C9X0E9</accession>
<proteinExistence type="predicted"/>
<dbReference type="OrthoDB" id="3111656at2759"/>
<feature type="non-terminal residue" evidence="1">
    <location>
        <position position="1"/>
    </location>
</feature>
<keyword evidence="2" id="KW-1185">Reference proteome</keyword>
<reference evidence="1 2" key="1">
    <citation type="submission" date="2014-04" db="EMBL/GenBank/DDBJ databases">
        <authorList>
            <consortium name="DOE Joint Genome Institute"/>
            <person name="Kuo A."/>
            <person name="Kohler A."/>
            <person name="Nagy L.G."/>
            <person name="Floudas D."/>
            <person name="Copeland A."/>
            <person name="Barry K.W."/>
            <person name="Cichocki N."/>
            <person name="Veneault-Fourrey C."/>
            <person name="LaButti K."/>
            <person name="Lindquist E.A."/>
            <person name="Lipzen A."/>
            <person name="Lundell T."/>
            <person name="Morin E."/>
            <person name="Murat C."/>
            <person name="Sun H."/>
            <person name="Tunlid A."/>
            <person name="Henrissat B."/>
            <person name="Grigoriev I.V."/>
            <person name="Hibbett D.S."/>
            <person name="Martin F."/>
            <person name="Nordberg H.P."/>
            <person name="Cantor M.N."/>
            <person name="Hua S.X."/>
        </authorList>
    </citation>
    <scope>NUCLEOTIDE SEQUENCE [LARGE SCALE GENOMIC DNA]</scope>
    <source>
        <strain evidence="1 2">LaAM-08-1</strain>
    </source>
</reference>
<evidence type="ECO:0000313" key="1">
    <source>
        <dbReference type="EMBL" id="KIJ90047.1"/>
    </source>
</evidence>
<organism evidence="1 2">
    <name type="scientific">Laccaria amethystina LaAM-08-1</name>
    <dbReference type="NCBI Taxonomy" id="1095629"/>
    <lineage>
        <taxon>Eukaryota</taxon>
        <taxon>Fungi</taxon>
        <taxon>Dikarya</taxon>
        <taxon>Basidiomycota</taxon>
        <taxon>Agaricomycotina</taxon>
        <taxon>Agaricomycetes</taxon>
        <taxon>Agaricomycetidae</taxon>
        <taxon>Agaricales</taxon>
        <taxon>Agaricineae</taxon>
        <taxon>Hydnangiaceae</taxon>
        <taxon>Laccaria</taxon>
    </lineage>
</organism>
<dbReference type="EMBL" id="KN839307">
    <property type="protein sequence ID" value="KIJ90047.1"/>
    <property type="molecule type" value="Genomic_DNA"/>
</dbReference>
<evidence type="ECO:0000313" key="2">
    <source>
        <dbReference type="Proteomes" id="UP000054477"/>
    </source>
</evidence>
<reference evidence="2" key="2">
    <citation type="submission" date="2015-01" db="EMBL/GenBank/DDBJ databases">
        <title>Evolutionary Origins and Diversification of the Mycorrhizal Mutualists.</title>
        <authorList>
            <consortium name="DOE Joint Genome Institute"/>
            <consortium name="Mycorrhizal Genomics Consortium"/>
            <person name="Kohler A."/>
            <person name="Kuo A."/>
            <person name="Nagy L.G."/>
            <person name="Floudas D."/>
            <person name="Copeland A."/>
            <person name="Barry K.W."/>
            <person name="Cichocki N."/>
            <person name="Veneault-Fourrey C."/>
            <person name="LaButti K."/>
            <person name="Lindquist E.A."/>
            <person name="Lipzen A."/>
            <person name="Lundell T."/>
            <person name="Morin E."/>
            <person name="Murat C."/>
            <person name="Riley R."/>
            <person name="Ohm R."/>
            <person name="Sun H."/>
            <person name="Tunlid A."/>
            <person name="Henrissat B."/>
            <person name="Grigoriev I.V."/>
            <person name="Hibbett D.S."/>
            <person name="Martin F."/>
        </authorList>
    </citation>
    <scope>NUCLEOTIDE SEQUENCE [LARGE SCALE GENOMIC DNA]</scope>
    <source>
        <strain evidence="2">LaAM-08-1</strain>
    </source>
</reference>
<sequence length="66" mass="7756">QYFTVPHLFLQDSCRNPVIPVEFRWNPAGIRSFRWNSSVIPVIPVEFRCNSGHSCGILQEFHWNQP</sequence>
<dbReference type="Proteomes" id="UP000054477">
    <property type="component" value="Unassembled WGS sequence"/>
</dbReference>
<dbReference type="HOGENOM" id="CLU_2838126_0_0_1"/>
<protein>
    <submittedName>
        <fullName evidence="1">Uncharacterized protein</fullName>
    </submittedName>
</protein>
<dbReference type="AlphaFoldDB" id="A0A0C9X0E9"/>
<name>A0A0C9X0E9_9AGAR</name>
<gene>
    <name evidence="1" type="ORF">K443DRAFT_117180</name>
</gene>